<dbReference type="VEuPathDB" id="CryptoDB:Vbra_11289"/>
<accession>A0A0G4ECB9</accession>
<evidence type="ECO:0000256" key="14">
    <source>
        <dbReference type="SAM" id="MobiDB-lite"/>
    </source>
</evidence>
<evidence type="ECO:0000256" key="7">
    <source>
        <dbReference type="ARBA" id="ARBA00022746"/>
    </source>
</evidence>
<dbReference type="AlphaFoldDB" id="A0A0G4ECB9"/>
<evidence type="ECO:0000256" key="6">
    <source>
        <dbReference type="ARBA" id="ARBA00017354"/>
    </source>
</evidence>
<keyword evidence="10" id="KW-0472">Membrane</keyword>
<keyword evidence="8" id="KW-0934">Plastid</keyword>
<sequence>MPSANTLRASAIAEPPTTSRKAPPVVSSSRVSQITPAETYVSPAAGSKGTVVVAGAGLAGLSAGKYLVDQGYTPLVLEARDVLGGKVAAWKDEDGDWYETGLHIFFGAYPNTLMLFEELGIQDRLQWKNHSLIFAMPNKPGVFSRFDFPDIPGPFNGIWAILTNNDMLTWPEKIKFGLALIPAITKGQKYVEEMDRMSFSEWLKMQGAPPRIEKEIFIAMSKALAFVDPDQLSATVVLTALNRFLQEGDGSKMAFLDGAPPERLCQPIADYIERAGGKVLLDKPLEQVLLNEDNTVAGFQIRGVKGQQPEIITADRYASAMPVDILKKLLPSEWAAMPFFDNITPLEGTPVINIHLWLDRKVSDVNNLLFSRSKLLSVYADMSVCCNEYKDDQRSHLELIFAPAAEWIGRSDEEIIAATVKELEIIFPEYFGANARDPAQVRKYKVVKTPRSVYMARPGMQAHRPDQKTPISNFYLCGDWTMQRYLGSQEGAILSGKQMAEAIEADRAVRPRKAVSSAGIPASFNVRQIR</sequence>
<comment type="pathway">
    <text evidence="3">Carotenoid biosynthesis; lycopene biosynthesis.</text>
</comment>
<dbReference type="InterPro" id="IPR002937">
    <property type="entry name" value="Amino_oxidase"/>
</dbReference>
<dbReference type="GO" id="GO:0016020">
    <property type="term" value="C:membrane"/>
    <property type="evidence" value="ECO:0007669"/>
    <property type="project" value="UniProtKB-SubCell"/>
</dbReference>
<dbReference type="OMA" id="WKEHAMT"/>
<evidence type="ECO:0000256" key="10">
    <source>
        <dbReference type="ARBA" id="ARBA00023136"/>
    </source>
</evidence>
<evidence type="ECO:0000256" key="5">
    <source>
        <dbReference type="ARBA" id="ARBA00012789"/>
    </source>
</evidence>
<keyword evidence="17" id="KW-1185">Reference proteome</keyword>
<reference evidence="16 17" key="1">
    <citation type="submission" date="2014-11" db="EMBL/GenBank/DDBJ databases">
        <authorList>
            <person name="Zhu J."/>
            <person name="Qi W."/>
            <person name="Song R."/>
        </authorList>
    </citation>
    <scope>NUCLEOTIDE SEQUENCE [LARGE SCALE GENOMIC DNA]</scope>
</reference>
<dbReference type="OrthoDB" id="5046242at2759"/>
<dbReference type="SUPFAM" id="SSF51905">
    <property type="entry name" value="FAD/NAD(P)-binding domain"/>
    <property type="match status" value="1"/>
</dbReference>
<comment type="subcellular location">
    <subcellularLocation>
        <location evidence="1">Membrane</location>
        <topology evidence="1">Peripheral membrane protein</topology>
    </subcellularLocation>
    <subcellularLocation>
        <location evidence="2">Plastid</location>
        <location evidence="2">Chromoplast</location>
    </subcellularLocation>
</comment>
<evidence type="ECO:0000259" key="15">
    <source>
        <dbReference type="Pfam" id="PF01593"/>
    </source>
</evidence>
<dbReference type="UniPathway" id="UPA00803"/>
<dbReference type="Gene3D" id="3.50.50.60">
    <property type="entry name" value="FAD/NAD(P)-binding domain"/>
    <property type="match status" value="1"/>
</dbReference>
<dbReference type="PANTHER" id="PTHR42923:SF45">
    <property type="entry name" value="15-CIS-PHYTOENE DESATURASE, CHLOROPLASTIC_CHROMOPLASTIC"/>
    <property type="match status" value="1"/>
</dbReference>
<dbReference type="NCBIfam" id="TIGR02731">
    <property type="entry name" value="phytoene_desat"/>
    <property type="match status" value="1"/>
</dbReference>
<comment type="catalytic activity">
    <reaction evidence="13">
        <text>2 a plastoquinone + 15-cis-phytoene = 9,9',15-tri-cis-zeta-carotene + 2 a plastoquinol</text>
        <dbReference type="Rhea" id="RHEA:30287"/>
        <dbReference type="Rhea" id="RHEA-COMP:9561"/>
        <dbReference type="Rhea" id="RHEA-COMP:9562"/>
        <dbReference type="ChEBI" id="CHEBI:17757"/>
        <dbReference type="ChEBI" id="CHEBI:27787"/>
        <dbReference type="ChEBI" id="CHEBI:48717"/>
        <dbReference type="ChEBI" id="CHEBI:62192"/>
        <dbReference type="EC" id="1.3.5.5"/>
    </reaction>
</comment>
<dbReference type="Pfam" id="PF01593">
    <property type="entry name" value="Amino_oxidase"/>
    <property type="match status" value="1"/>
</dbReference>
<dbReference type="GO" id="GO:0016117">
    <property type="term" value="P:carotenoid biosynthetic process"/>
    <property type="evidence" value="ECO:0007669"/>
    <property type="project" value="UniProtKB-KW"/>
</dbReference>
<dbReference type="InterPro" id="IPR014102">
    <property type="entry name" value="Phytoene_desaturase"/>
</dbReference>
<organism evidence="16 17">
    <name type="scientific">Vitrella brassicaformis (strain CCMP3155)</name>
    <dbReference type="NCBI Taxonomy" id="1169540"/>
    <lineage>
        <taxon>Eukaryota</taxon>
        <taxon>Sar</taxon>
        <taxon>Alveolata</taxon>
        <taxon>Colpodellida</taxon>
        <taxon>Vitrellaceae</taxon>
        <taxon>Vitrella</taxon>
    </lineage>
</organism>
<evidence type="ECO:0000256" key="1">
    <source>
        <dbReference type="ARBA" id="ARBA00004170"/>
    </source>
</evidence>
<dbReference type="FunFam" id="3.50.50.60:FF:000091">
    <property type="entry name" value="15-cis-phytoene desaturase, chloroplastic/chromoplastic"/>
    <property type="match status" value="1"/>
</dbReference>
<evidence type="ECO:0000256" key="9">
    <source>
        <dbReference type="ARBA" id="ARBA00023002"/>
    </source>
</evidence>
<dbReference type="Proteomes" id="UP000041254">
    <property type="component" value="Unassembled WGS sequence"/>
</dbReference>
<evidence type="ECO:0000256" key="13">
    <source>
        <dbReference type="ARBA" id="ARBA00049319"/>
    </source>
</evidence>
<evidence type="ECO:0000256" key="3">
    <source>
        <dbReference type="ARBA" id="ARBA00004900"/>
    </source>
</evidence>
<dbReference type="EMBL" id="CDMY01000179">
    <property type="protein sequence ID" value="CEL93581.1"/>
    <property type="molecule type" value="Genomic_DNA"/>
</dbReference>
<dbReference type="GO" id="GO:0016166">
    <property type="term" value="F:phytoene dehydrogenase activity"/>
    <property type="evidence" value="ECO:0007669"/>
    <property type="project" value="InterPro"/>
</dbReference>
<protein>
    <recommendedName>
        <fullName evidence="6">15-cis-phytoene desaturase, chloroplastic/chromoplastic</fullName>
        <ecNumber evidence="5">1.3.5.5</ecNumber>
    </recommendedName>
    <alternativeName>
        <fullName evidence="11">Phytoene dehydrogenase</fullName>
    </alternativeName>
    <alternativeName>
        <fullName evidence="12">Phytoene desaturase</fullName>
    </alternativeName>
</protein>
<evidence type="ECO:0000256" key="4">
    <source>
        <dbReference type="ARBA" id="ARBA00006046"/>
    </source>
</evidence>
<evidence type="ECO:0000256" key="8">
    <source>
        <dbReference type="ARBA" id="ARBA00022904"/>
    </source>
</evidence>
<dbReference type="PhylomeDB" id="A0A0G4ECB9"/>
<comment type="similarity">
    <text evidence="4">Belongs to the carotenoid/retinoid oxidoreductase family.</text>
</comment>
<evidence type="ECO:0000256" key="12">
    <source>
        <dbReference type="ARBA" id="ARBA00032363"/>
    </source>
</evidence>
<feature type="domain" description="Amine oxidase" evidence="15">
    <location>
        <begin position="58"/>
        <end position="503"/>
    </location>
</feature>
<keyword evidence="7" id="KW-0125">Carotenoid biosynthesis</keyword>
<evidence type="ECO:0000256" key="2">
    <source>
        <dbReference type="ARBA" id="ARBA00004260"/>
    </source>
</evidence>
<evidence type="ECO:0000313" key="16">
    <source>
        <dbReference type="EMBL" id="CEL93581.1"/>
    </source>
</evidence>
<evidence type="ECO:0000313" key="17">
    <source>
        <dbReference type="Proteomes" id="UP000041254"/>
    </source>
</evidence>
<feature type="compositionally biased region" description="Polar residues" evidence="14">
    <location>
        <begin position="16"/>
        <end position="30"/>
    </location>
</feature>
<dbReference type="InParanoid" id="A0A0G4ECB9"/>
<dbReference type="STRING" id="1169540.A0A0G4ECB9"/>
<gene>
    <name evidence="16" type="ORF">Vbra_11289</name>
</gene>
<evidence type="ECO:0000256" key="11">
    <source>
        <dbReference type="ARBA" id="ARBA00031986"/>
    </source>
</evidence>
<feature type="region of interest" description="Disordered" evidence="14">
    <location>
        <begin position="1"/>
        <end position="30"/>
    </location>
</feature>
<keyword evidence="8" id="KW-0957">Chromoplast</keyword>
<dbReference type="EC" id="1.3.5.5" evidence="5"/>
<proteinExistence type="inferred from homology"/>
<keyword evidence="9" id="KW-0560">Oxidoreductase</keyword>
<dbReference type="InterPro" id="IPR036188">
    <property type="entry name" value="FAD/NAD-bd_sf"/>
</dbReference>
<dbReference type="PANTHER" id="PTHR42923">
    <property type="entry name" value="PROTOPORPHYRINOGEN OXIDASE"/>
    <property type="match status" value="1"/>
</dbReference>
<dbReference type="InterPro" id="IPR050464">
    <property type="entry name" value="Zeta_carotene_desat/Oxidored"/>
</dbReference>
<name>A0A0G4ECB9_VITBC</name>